<dbReference type="PANTHER" id="PTHR46546:SF4">
    <property type="entry name" value="SHEWANELLA-LIKE PROTEIN PHOSPHATASE 1"/>
    <property type="match status" value="1"/>
</dbReference>
<organism evidence="3 4">
    <name type="scientific">Cryptosporidium canis</name>
    <dbReference type="NCBI Taxonomy" id="195482"/>
    <lineage>
        <taxon>Eukaryota</taxon>
        <taxon>Sar</taxon>
        <taxon>Alveolata</taxon>
        <taxon>Apicomplexa</taxon>
        <taxon>Conoidasida</taxon>
        <taxon>Coccidia</taxon>
        <taxon>Eucoccidiorida</taxon>
        <taxon>Eimeriorina</taxon>
        <taxon>Cryptosporidiidae</taxon>
        <taxon>Cryptosporidium</taxon>
    </lineage>
</organism>
<dbReference type="InterPro" id="IPR004843">
    <property type="entry name" value="Calcineurin-like_PHP"/>
</dbReference>
<keyword evidence="1" id="KW-0732">Signal</keyword>
<comment type="caution">
    <text evidence="3">The sequence shown here is derived from an EMBL/GenBank/DDBJ whole genome shotgun (WGS) entry which is preliminary data.</text>
</comment>
<name>A0ABQ8P901_9CRYT</name>
<sequence>MKRPLEYTLLSILWLLCLDAGILKSVALEASEGPSEQNQTLVELAETLSQQSHRPSASQLLHLTNETEIDWKGRVLAIGDIHGDLKSLITSLFLSGVINNSLDWIAKDTLLIQLGDVVDRGSHALQIYKLFDKLRLQAPLLGSRFVGLLGNHEIMNLCGQLHYVTEEDIQTYGGRANRTFEWSEEGFVGKYLRTMKLVVRVNDSLFVHAGLLPKYARLGLDKLDKQSSDLLAGDFCNMYSSLFFLEDGPLWTRDISLGDEDKACRLVNETLQILGLSRMVVGHTIQHDNRINIKCNGQLVLADTGFSEAIYGKPCMLEILYSKDDNGSSIPDFRSFHPYSMNELQIKSNDSNPNIKYIQERYLGQNISK</sequence>
<evidence type="ECO:0000256" key="1">
    <source>
        <dbReference type="SAM" id="SignalP"/>
    </source>
</evidence>
<feature type="domain" description="Calcineurin-like phosphoesterase" evidence="2">
    <location>
        <begin position="74"/>
        <end position="284"/>
    </location>
</feature>
<keyword evidence="4" id="KW-1185">Reference proteome</keyword>
<accession>A0ABQ8P901</accession>
<protein>
    <submittedName>
        <fullName evidence="3">Serine-threonine protein phosphatase</fullName>
    </submittedName>
</protein>
<dbReference type="InterPro" id="IPR041787">
    <property type="entry name" value="MPP_Shelphs"/>
</dbReference>
<dbReference type="SUPFAM" id="SSF56300">
    <property type="entry name" value="Metallo-dependent phosphatases"/>
    <property type="match status" value="1"/>
</dbReference>
<evidence type="ECO:0000313" key="3">
    <source>
        <dbReference type="EMBL" id="KAJ1612858.1"/>
    </source>
</evidence>
<evidence type="ECO:0000259" key="2">
    <source>
        <dbReference type="Pfam" id="PF00149"/>
    </source>
</evidence>
<feature type="chain" id="PRO_5045985763" evidence="1">
    <location>
        <begin position="28"/>
        <end position="369"/>
    </location>
</feature>
<evidence type="ECO:0000313" key="4">
    <source>
        <dbReference type="Proteomes" id="UP001071777"/>
    </source>
</evidence>
<dbReference type="Pfam" id="PF00149">
    <property type="entry name" value="Metallophos"/>
    <property type="match status" value="1"/>
</dbReference>
<dbReference type="CDD" id="cd07425">
    <property type="entry name" value="MPP_Shelphs"/>
    <property type="match status" value="1"/>
</dbReference>
<dbReference type="Proteomes" id="UP001071777">
    <property type="component" value="Unassembled WGS sequence"/>
</dbReference>
<gene>
    <name evidence="3" type="ORF">OJ252_1117</name>
</gene>
<dbReference type="PANTHER" id="PTHR46546">
    <property type="entry name" value="SHEWANELLA-LIKE PROTEIN PHOSPHATASE 1"/>
    <property type="match status" value="1"/>
</dbReference>
<dbReference type="InterPro" id="IPR029052">
    <property type="entry name" value="Metallo-depent_PP-like"/>
</dbReference>
<proteinExistence type="predicted"/>
<reference evidence="3" key="1">
    <citation type="submission" date="2022-10" db="EMBL/GenBank/DDBJ databases">
        <title>Adaptive evolution leads to modifications in subtelomeric GC content in a zoonotic Cryptosporidium species.</title>
        <authorList>
            <person name="Li J."/>
            <person name="Feng Y."/>
            <person name="Xiao L."/>
        </authorList>
    </citation>
    <scope>NUCLEOTIDE SEQUENCE</scope>
    <source>
        <strain evidence="3">25894</strain>
    </source>
</reference>
<feature type="signal peptide" evidence="1">
    <location>
        <begin position="1"/>
        <end position="27"/>
    </location>
</feature>
<dbReference type="EMBL" id="JAPCXB010000040">
    <property type="protein sequence ID" value="KAJ1612858.1"/>
    <property type="molecule type" value="Genomic_DNA"/>
</dbReference>
<dbReference type="Gene3D" id="3.60.21.10">
    <property type="match status" value="1"/>
</dbReference>